<proteinExistence type="predicted"/>
<sequence length="88" mass="9985">MLTGSGPYYDDVGLQLDFPEVAYTQINSCSLSAWKKLPATNTRSQELSKIRKDEEAPRWVPAKFVRDIKTEKEDESAELMPSSEEEDS</sequence>
<keyword evidence="2" id="KW-1185">Reference proteome</keyword>
<dbReference type="Pfam" id="PF00607">
    <property type="entry name" value="Gag_p24"/>
    <property type="match status" value="1"/>
</dbReference>
<evidence type="ECO:0000313" key="1">
    <source>
        <dbReference type="EMBL" id="CAD7679413.1"/>
    </source>
</evidence>
<dbReference type="EMBL" id="CAJHUB010000715">
    <property type="protein sequence ID" value="CAD7679413.1"/>
    <property type="molecule type" value="Genomic_DNA"/>
</dbReference>
<evidence type="ECO:0000313" key="2">
    <source>
        <dbReference type="Proteomes" id="UP000645828"/>
    </source>
</evidence>
<gene>
    <name evidence="1" type="ORF">NYPRO_LOCUS12212</name>
</gene>
<comment type="caution">
    <text evidence="1">The sequence shown here is derived from an EMBL/GenBank/DDBJ whole genome shotgun (WGS) entry which is preliminary data.</text>
</comment>
<accession>A0A811YSM5</accession>
<organism evidence="1 2">
    <name type="scientific">Nyctereutes procyonoides</name>
    <name type="common">Raccoon dog</name>
    <name type="synonym">Canis procyonoides</name>
    <dbReference type="NCBI Taxonomy" id="34880"/>
    <lineage>
        <taxon>Eukaryota</taxon>
        <taxon>Metazoa</taxon>
        <taxon>Chordata</taxon>
        <taxon>Craniata</taxon>
        <taxon>Vertebrata</taxon>
        <taxon>Euteleostomi</taxon>
        <taxon>Mammalia</taxon>
        <taxon>Eutheria</taxon>
        <taxon>Laurasiatheria</taxon>
        <taxon>Carnivora</taxon>
        <taxon>Caniformia</taxon>
        <taxon>Canidae</taxon>
        <taxon>Nyctereutes</taxon>
    </lineage>
</organism>
<dbReference type="InterPro" id="IPR008919">
    <property type="entry name" value="Retrov_capsid_N"/>
</dbReference>
<dbReference type="Proteomes" id="UP000645828">
    <property type="component" value="Unassembled WGS sequence"/>
</dbReference>
<reference evidence="1" key="1">
    <citation type="submission" date="2020-12" db="EMBL/GenBank/DDBJ databases">
        <authorList>
            <consortium name="Molecular Ecology Group"/>
        </authorList>
    </citation>
    <scope>NUCLEOTIDE SEQUENCE</scope>
    <source>
        <strain evidence="1">TBG_1078</strain>
    </source>
</reference>
<dbReference type="AlphaFoldDB" id="A0A811YSM5"/>
<dbReference type="GO" id="GO:0016032">
    <property type="term" value="P:viral process"/>
    <property type="evidence" value="ECO:0007669"/>
    <property type="project" value="InterPro"/>
</dbReference>
<dbReference type="Gene3D" id="1.10.375.10">
    <property type="entry name" value="Human Immunodeficiency Virus Type 1 Capsid Protein"/>
    <property type="match status" value="1"/>
</dbReference>
<name>A0A811YSM5_NYCPR</name>
<protein>
    <submittedName>
        <fullName evidence="1">(raccoon dog) hypothetical protein</fullName>
    </submittedName>
</protein>